<feature type="binding site" evidence="15">
    <location>
        <begin position="180"/>
        <end position="182"/>
    </location>
    <ligand>
        <name>prenylated FMN</name>
        <dbReference type="ChEBI" id="CHEBI:87746"/>
    </ligand>
</feature>
<evidence type="ECO:0000256" key="8">
    <source>
        <dbReference type="ARBA" id="ARBA00022688"/>
    </source>
</evidence>
<organism evidence="19 20">
    <name type="scientific">Marinobacterium lacunae</name>
    <dbReference type="NCBI Taxonomy" id="1232683"/>
    <lineage>
        <taxon>Bacteria</taxon>
        <taxon>Pseudomonadati</taxon>
        <taxon>Pseudomonadota</taxon>
        <taxon>Gammaproteobacteria</taxon>
        <taxon>Oceanospirillales</taxon>
        <taxon>Oceanospirillaceae</taxon>
        <taxon>Marinobacterium</taxon>
    </lineage>
</organism>
<dbReference type="InterPro" id="IPR048304">
    <property type="entry name" value="UbiD_Rift_dom"/>
</dbReference>
<evidence type="ECO:0000256" key="15">
    <source>
        <dbReference type="HAMAP-Rule" id="MF_01636"/>
    </source>
</evidence>
<evidence type="ECO:0000259" key="18">
    <source>
        <dbReference type="Pfam" id="PF20696"/>
    </source>
</evidence>
<dbReference type="Proteomes" id="UP000028252">
    <property type="component" value="Unassembled WGS sequence"/>
</dbReference>
<evidence type="ECO:0000313" key="20">
    <source>
        <dbReference type="Proteomes" id="UP000028252"/>
    </source>
</evidence>
<dbReference type="GO" id="GO:0008694">
    <property type="term" value="F:4-hydroxy-3-polyprenylbenzoate decarboxylase activity"/>
    <property type="evidence" value="ECO:0007669"/>
    <property type="project" value="UniProtKB-UniRule"/>
</dbReference>
<keyword evidence="10 15" id="KW-0210">Decarboxylase</keyword>
<evidence type="ECO:0000259" key="17">
    <source>
        <dbReference type="Pfam" id="PF20695"/>
    </source>
</evidence>
<feature type="active site" description="Proton donor" evidence="15">
    <location>
        <position position="292"/>
    </location>
</feature>
<sequence length="496" mass="56018">MLMSNPKYKDLRDFIKMLEARGELKRIKVEVDPYLEMTEISDRTLRAKGPALLFENPKGYNYPVLTNLFGTPERVALGMGEESVTALREVGKLLAQLKEPEPPKGMKDAWEKLPIFKQVLNMGPKVVKNAPCQHTLIEGDDVDLYKLPIQTCWPGDAGPLVTWPLVVTRGPEKPRQNLGIYRQQLLGRNKLIMRWLSHRGGALDFREWKLAHPGERFPVAVALGADPATILGAVTPVPDTLSEYAFAGLLRGGKTEVVKCLGNDLQVPASAEIILEGYIDPEEMADEGPFGDHTGYYNEVDRFPVFTVERITQREVPIYHSTYTGRPPDEPAVLGVALNEVFVPILQKQFPEIVDFYLPPEGCSYRMAVVTMKKQYPGHAKRVMMGVWSFLRQFMYTKFVIVCDDDVNARDWNDVIWAITTRMDPSRDTLLIDNTPIDYLDFASPVSGLGSKMGMDATNKWPGETDREWGVPIEMDAQVKSRVDQLWDELGIFDDR</sequence>
<feature type="binding site" evidence="15">
    <location>
        <begin position="194"/>
        <end position="196"/>
    </location>
    <ligand>
        <name>prenylated FMN</name>
        <dbReference type="ChEBI" id="CHEBI:87746"/>
    </ligand>
</feature>
<dbReference type="InterPro" id="IPR023677">
    <property type="entry name" value="UbiD_bacteria"/>
</dbReference>
<dbReference type="PANTHER" id="PTHR30108:SF17">
    <property type="entry name" value="FERULIC ACID DECARBOXYLASE 1"/>
    <property type="match status" value="1"/>
</dbReference>
<evidence type="ECO:0000256" key="3">
    <source>
        <dbReference type="ARBA" id="ARBA00011643"/>
    </source>
</evidence>
<keyword evidence="5 15" id="KW-1003">Cell membrane</keyword>
<keyword evidence="13 15" id="KW-0456">Lyase</keyword>
<dbReference type="NCBIfam" id="NF008175">
    <property type="entry name" value="PRK10922.1"/>
    <property type="match status" value="1"/>
</dbReference>
<keyword evidence="20" id="KW-1185">Reference proteome</keyword>
<evidence type="ECO:0000256" key="11">
    <source>
        <dbReference type="ARBA" id="ARBA00023136"/>
    </source>
</evidence>
<dbReference type="InterPro" id="IPR002830">
    <property type="entry name" value="UbiD"/>
</dbReference>
<dbReference type="GO" id="GO:0005886">
    <property type="term" value="C:plasma membrane"/>
    <property type="evidence" value="ECO:0007669"/>
    <property type="project" value="UniProtKB-SubCell"/>
</dbReference>
<dbReference type="Pfam" id="PF20696">
    <property type="entry name" value="UbiD_C"/>
    <property type="match status" value="1"/>
</dbReference>
<dbReference type="GO" id="GO:0005829">
    <property type="term" value="C:cytosol"/>
    <property type="evidence" value="ECO:0007669"/>
    <property type="project" value="TreeGrafter"/>
</dbReference>
<evidence type="ECO:0000256" key="6">
    <source>
        <dbReference type="ARBA" id="ARBA00022630"/>
    </source>
</evidence>
<reference evidence="19 20" key="1">
    <citation type="submission" date="2014-04" db="EMBL/GenBank/DDBJ databases">
        <title>Marinobacterium kochiensis sp. nov., isolated from sediment sample collected from Kochi backwaters in Kerala, India.</title>
        <authorList>
            <person name="Singh A."/>
            <person name="Pinnaka A.K."/>
        </authorList>
    </citation>
    <scope>NUCLEOTIDE SEQUENCE [LARGE SCALE GENOMIC DNA]</scope>
    <source>
        <strain evidence="19 20">AK27</strain>
    </source>
</reference>
<dbReference type="SUPFAM" id="SSF50475">
    <property type="entry name" value="FMN-binding split barrel"/>
    <property type="match status" value="1"/>
</dbReference>
<dbReference type="Gene3D" id="3.40.1670.10">
    <property type="entry name" value="UbiD C-terminal domain-like"/>
    <property type="match status" value="1"/>
</dbReference>
<comment type="function">
    <text evidence="15">Catalyzes the decarboxylation of 3-octaprenyl-4-hydroxy benzoate to 2-octaprenylphenol, an intermediate step in ubiquinone biosynthesis.</text>
</comment>
<dbReference type="PANTHER" id="PTHR30108">
    <property type="entry name" value="3-OCTAPRENYL-4-HYDROXYBENZOATE CARBOXY-LYASE-RELATED"/>
    <property type="match status" value="1"/>
</dbReference>
<feature type="binding site" evidence="15">
    <location>
        <begin position="199"/>
        <end position="200"/>
    </location>
    <ligand>
        <name>prenylated FMN</name>
        <dbReference type="ChEBI" id="CHEBI:87746"/>
    </ligand>
</feature>
<comment type="pathway">
    <text evidence="1 15">Cofactor biosynthesis; ubiquinone biosynthesis.</text>
</comment>
<evidence type="ECO:0000259" key="16">
    <source>
        <dbReference type="Pfam" id="PF01977"/>
    </source>
</evidence>
<dbReference type="Pfam" id="PF20695">
    <property type="entry name" value="UbiD_N"/>
    <property type="match status" value="1"/>
</dbReference>
<dbReference type="NCBIfam" id="TIGR00148">
    <property type="entry name" value="UbiD family decarboxylase"/>
    <property type="match status" value="1"/>
</dbReference>
<keyword evidence="11 15" id="KW-0472">Membrane</keyword>
<feature type="domain" description="3-octaprenyl-4-hydroxybenzoate carboxy-lyase-like N-terminal" evidence="17">
    <location>
        <begin position="15"/>
        <end position="94"/>
    </location>
</feature>
<dbReference type="STRING" id="1232683.ADIMK_2258"/>
<feature type="domain" description="3-octaprenyl-4-hydroxybenzoate carboxy-lyase-like Rift-related" evidence="16">
    <location>
        <begin position="126"/>
        <end position="327"/>
    </location>
</feature>
<comment type="cofactor">
    <cofactor evidence="15">
        <name>Mn(2+)</name>
        <dbReference type="ChEBI" id="CHEBI:29035"/>
    </cofactor>
</comment>
<feature type="binding site" evidence="15">
    <location>
        <position position="177"/>
    </location>
    <ligand>
        <name>Mn(2+)</name>
        <dbReference type="ChEBI" id="CHEBI:29035"/>
    </ligand>
</feature>
<comment type="subcellular location">
    <subcellularLocation>
        <location evidence="15">Cell membrane</location>
        <topology evidence="15">Peripheral membrane protein</topology>
    </subcellularLocation>
</comment>
<dbReference type="PATRIC" id="fig|1232683.4.peg.2217"/>
<comment type="caution">
    <text evidence="19">The sequence shown here is derived from an EMBL/GenBank/DDBJ whole genome shotgun (WGS) entry which is preliminary data.</text>
</comment>
<name>A0A081FY74_9GAMM</name>
<dbReference type="InterPro" id="IPR049381">
    <property type="entry name" value="UbiD-like_C"/>
</dbReference>
<evidence type="ECO:0000256" key="14">
    <source>
        <dbReference type="ARBA" id="ARBA00030393"/>
    </source>
</evidence>
<evidence type="ECO:0000256" key="5">
    <source>
        <dbReference type="ARBA" id="ARBA00022475"/>
    </source>
</evidence>
<comment type="catalytic activity">
    <reaction evidence="15">
        <text>a 4-hydroxy-3-(all-trans-polyprenyl)benzoate + H(+) = a 2-(all-trans-polyprenyl)phenol + CO2</text>
        <dbReference type="Rhea" id="RHEA:41680"/>
        <dbReference type="Rhea" id="RHEA-COMP:9514"/>
        <dbReference type="Rhea" id="RHEA-COMP:9516"/>
        <dbReference type="ChEBI" id="CHEBI:1269"/>
        <dbReference type="ChEBI" id="CHEBI:15378"/>
        <dbReference type="ChEBI" id="CHEBI:16526"/>
        <dbReference type="ChEBI" id="CHEBI:78396"/>
        <dbReference type="EC" id="4.1.1.98"/>
    </reaction>
</comment>
<evidence type="ECO:0000256" key="1">
    <source>
        <dbReference type="ARBA" id="ARBA00004749"/>
    </source>
</evidence>
<dbReference type="InterPro" id="IPR049383">
    <property type="entry name" value="UbiD-like_N"/>
</dbReference>
<keyword evidence="7 15" id="KW-0288">FMN</keyword>
<feature type="domain" description="3-octaprenyl-4-hydroxybenzoate carboxy-lyase-like C-terminal" evidence="18">
    <location>
        <begin position="333"/>
        <end position="457"/>
    </location>
</feature>
<evidence type="ECO:0000256" key="2">
    <source>
        <dbReference type="ARBA" id="ARBA00010021"/>
    </source>
</evidence>
<protein>
    <recommendedName>
        <fullName evidence="4 15">3-octaprenyl-4-hydroxybenzoate carboxy-lyase</fullName>
        <ecNumber evidence="15">4.1.1.98</ecNumber>
    </recommendedName>
    <alternativeName>
        <fullName evidence="14 15">Polyprenyl p-hydroxybenzoate decarboxylase</fullName>
    </alternativeName>
</protein>
<dbReference type="SUPFAM" id="SSF143968">
    <property type="entry name" value="UbiD C-terminal domain-like"/>
    <property type="match status" value="1"/>
</dbReference>
<feature type="binding site" evidence="15">
    <location>
        <position position="243"/>
    </location>
    <ligand>
        <name>Mn(2+)</name>
        <dbReference type="ChEBI" id="CHEBI:29035"/>
    </ligand>
</feature>
<dbReference type="FunFam" id="3.40.1670.10:FF:000001">
    <property type="entry name" value="3-octaprenyl-4-hydroxybenzoate carboxy-lyase"/>
    <property type="match status" value="1"/>
</dbReference>
<evidence type="ECO:0000313" key="19">
    <source>
        <dbReference type="EMBL" id="KEA63479.1"/>
    </source>
</evidence>
<dbReference type="GO" id="GO:0046872">
    <property type="term" value="F:metal ion binding"/>
    <property type="evidence" value="ECO:0007669"/>
    <property type="project" value="UniProtKB-KW"/>
</dbReference>
<keyword evidence="6 15" id="KW-0285">Flavoprotein</keyword>
<evidence type="ECO:0000256" key="9">
    <source>
        <dbReference type="ARBA" id="ARBA00022723"/>
    </source>
</evidence>
<dbReference type="UniPathway" id="UPA00232"/>
<comment type="cofactor">
    <cofactor evidence="15">
        <name>prenylated FMN</name>
        <dbReference type="ChEBI" id="CHEBI:87746"/>
    </cofactor>
    <text evidence="15">Binds 1 prenylated FMN per subunit.</text>
</comment>
<dbReference type="eggNOG" id="COG0043">
    <property type="taxonomic scope" value="Bacteria"/>
</dbReference>
<comment type="similarity">
    <text evidence="2 15">Belongs to the UbiD family.</text>
</comment>
<evidence type="ECO:0000256" key="10">
    <source>
        <dbReference type="ARBA" id="ARBA00022793"/>
    </source>
</evidence>
<evidence type="ECO:0000256" key="7">
    <source>
        <dbReference type="ARBA" id="ARBA00022643"/>
    </source>
</evidence>
<dbReference type="FunFam" id="1.20.5.570:FF:000001">
    <property type="entry name" value="3-octaprenyl-4-hydroxybenzoate carboxy-lyase"/>
    <property type="match status" value="1"/>
</dbReference>
<keyword evidence="8 15" id="KW-0831">Ubiquinone biosynthesis</keyword>
<accession>A0A081FY74</accession>
<proteinExistence type="inferred from homology"/>
<gene>
    <name evidence="15" type="primary">ubiD</name>
    <name evidence="19" type="ORF">ADIMK_2258</name>
</gene>
<dbReference type="GO" id="GO:0006744">
    <property type="term" value="P:ubiquinone biosynthetic process"/>
    <property type="evidence" value="ECO:0007669"/>
    <property type="project" value="UniProtKB-UniRule"/>
</dbReference>
<evidence type="ECO:0000256" key="4">
    <source>
        <dbReference type="ARBA" id="ARBA00018597"/>
    </source>
</evidence>
<keyword evidence="9 15" id="KW-0479">Metal-binding</keyword>
<dbReference type="HAMAP" id="MF_01636">
    <property type="entry name" value="UbiD"/>
    <property type="match status" value="1"/>
</dbReference>
<dbReference type="Gene3D" id="1.20.5.570">
    <property type="entry name" value="Single helix bin"/>
    <property type="match status" value="1"/>
</dbReference>
<dbReference type="EC" id="4.1.1.98" evidence="15"/>
<comment type="subunit">
    <text evidence="3 15">Homohexamer.</text>
</comment>
<evidence type="ECO:0000256" key="13">
    <source>
        <dbReference type="ARBA" id="ARBA00023239"/>
    </source>
</evidence>
<keyword evidence="12 15" id="KW-0464">Manganese</keyword>
<dbReference type="EMBL" id="JMQN01000036">
    <property type="protein sequence ID" value="KEA63479.1"/>
    <property type="molecule type" value="Genomic_DNA"/>
</dbReference>
<evidence type="ECO:0000256" key="12">
    <source>
        <dbReference type="ARBA" id="ARBA00023211"/>
    </source>
</evidence>
<dbReference type="Pfam" id="PF01977">
    <property type="entry name" value="UbiD"/>
    <property type="match status" value="1"/>
</dbReference>
<dbReference type="AlphaFoldDB" id="A0A081FY74"/>